<feature type="signal peptide" evidence="3">
    <location>
        <begin position="1"/>
        <end position="22"/>
    </location>
</feature>
<evidence type="ECO:0000256" key="1">
    <source>
        <dbReference type="ARBA" id="ARBA00008520"/>
    </source>
</evidence>
<dbReference type="PANTHER" id="PTHR43649">
    <property type="entry name" value="ARABINOSE-BINDING PROTEIN-RELATED"/>
    <property type="match status" value="1"/>
</dbReference>
<organism evidence="4 5">
    <name type="scientific">Ectobacillus funiculus</name>
    <dbReference type="NCBI Taxonomy" id="137993"/>
    <lineage>
        <taxon>Bacteria</taxon>
        <taxon>Bacillati</taxon>
        <taxon>Bacillota</taxon>
        <taxon>Bacilli</taxon>
        <taxon>Bacillales</taxon>
        <taxon>Bacillaceae</taxon>
        <taxon>Ectobacillus</taxon>
    </lineage>
</organism>
<accession>A0ABV5WEQ2</accession>
<comment type="similarity">
    <text evidence="1">Belongs to the bacterial solute-binding protein 1 family.</text>
</comment>
<dbReference type="Proteomes" id="UP001589609">
    <property type="component" value="Unassembled WGS sequence"/>
</dbReference>
<keyword evidence="3" id="KW-0732">Signal</keyword>
<reference evidence="4 5" key="1">
    <citation type="submission" date="2024-09" db="EMBL/GenBank/DDBJ databases">
        <authorList>
            <person name="Sun Q."/>
            <person name="Mori K."/>
        </authorList>
    </citation>
    <scope>NUCLEOTIDE SEQUENCE [LARGE SCALE GENOMIC DNA]</scope>
    <source>
        <strain evidence="4 5">JCM 11201</strain>
    </source>
</reference>
<dbReference type="InterPro" id="IPR006059">
    <property type="entry name" value="SBP"/>
</dbReference>
<gene>
    <name evidence="4" type="ORF">ACFFMS_09395</name>
</gene>
<dbReference type="PROSITE" id="PS51257">
    <property type="entry name" value="PROKAR_LIPOPROTEIN"/>
    <property type="match status" value="1"/>
</dbReference>
<name>A0ABV5WEQ2_9BACI</name>
<keyword evidence="2" id="KW-0813">Transport</keyword>
<evidence type="ECO:0000313" key="4">
    <source>
        <dbReference type="EMBL" id="MFB9758708.1"/>
    </source>
</evidence>
<protein>
    <submittedName>
        <fullName evidence="4">ABC transporter substrate-binding protein</fullName>
    </submittedName>
</protein>
<evidence type="ECO:0000256" key="3">
    <source>
        <dbReference type="SAM" id="SignalP"/>
    </source>
</evidence>
<sequence length="441" mass="48455">MKVKKKILTVLSSTALFVSILAGCSSDSKQYENPVAEQTPEPVTLTLLMDNQSSARMEGIKAVTDVIEKKYNIKTEIETRPGGVEGDNLVKTRLATGDMTDLALYNSGSLLQALNPERSFVDLTNEPYMEKVSDEFKEAVTVNSKVYGIPFATFSAGGWFYNKKVYQELGLSVPKTWEELMANSEKIKAAGKTAVIGTYKDAWTSQVIVLADNYNVITQAPSFPDDFTANKAKMATTPAALRSFEKLEEVNKKGYMNKDFNAIGYEAGLEMLAEGTGVQYPMLSYVLSNFAKLHPDKINDIGFFPQPGDSADKNGMTVWAPDAFYINKNSDHVDAAKKWAEFFVSPEAVELYLSKVPPDGPAAVEDVKLPKDVYPAVKDMLPYFEEDKTAPALEFLSPLKGPNLQQITFEVGGGLKSAKEGAQLYDKDVETQAKQLGLAGW</sequence>
<feature type="chain" id="PRO_5046358455" evidence="3">
    <location>
        <begin position="23"/>
        <end position="441"/>
    </location>
</feature>
<dbReference type="SUPFAM" id="SSF53850">
    <property type="entry name" value="Periplasmic binding protein-like II"/>
    <property type="match status" value="1"/>
</dbReference>
<comment type="caution">
    <text evidence="4">The sequence shown here is derived from an EMBL/GenBank/DDBJ whole genome shotgun (WGS) entry which is preliminary data.</text>
</comment>
<dbReference type="PANTHER" id="PTHR43649:SF29">
    <property type="entry name" value="OSMOPROTECTIVE COMPOUNDS-BINDING PROTEIN GGTB"/>
    <property type="match status" value="1"/>
</dbReference>
<evidence type="ECO:0000256" key="2">
    <source>
        <dbReference type="ARBA" id="ARBA00022448"/>
    </source>
</evidence>
<dbReference type="Gene3D" id="3.40.190.10">
    <property type="entry name" value="Periplasmic binding protein-like II"/>
    <property type="match status" value="2"/>
</dbReference>
<proteinExistence type="inferred from homology"/>
<dbReference type="Pfam" id="PF01547">
    <property type="entry name" value="SBP_bac_1"/>
    <property type="match status" value="1"/>
</dbReference>
<keyword evidence="5" id="KW-1185">Reference proteome</keyword>
<dbReference type="RefSeq" id="WP_379948998.1">
    <property type="nucleotide sequence ID" value="NZ_JBHMAF010000038.1"/>
</dbReference>
<evidence type="ECO:0000313" key="5">
    <source>
        <dbReference type="Proteomes" id="UP001589609"/>
    </source>
</evidence>
<dbReference type="EMBL" id="JBHMAF010000038">
    <property type="protein sequence ID" value="MFB9758708.1"/>
    <property type="molecule type" value="Genomic_DNA"/>
</dbReference>
<dbReference type="InterPro" id="IPR050490">
    <property type="entry name" value="Bact_solute-bd_prot1"/>
</dbReference>